<dbReference type="AlphaFoldDB" id="A0AA37BYK5"/>
<name>A0AA37BYK5_9ACTN</name>
<dbReference type="EMBL" id="BNDZ01000005">
    <property type="protein sequence ID" value="GHI47273.1"/>
    <property type="molecule type" value="Genomic_DNA"/>
</dbReference>
<evidence type="ECO:0000313" key="2">
    <source>
        <dbReference type="Proteomes" id="UP001051844"/>
    </source>
</evidence>
<protein>
    <submittedName>
        <fullName evidence="1">Uncharacterized protein</fullName>
    </submittedName>
</protein>
<accession>A0AA37BYK5</accession>
<organism evidence="1 2">
    <name type="scientific">Streptomyces albidoflavus</name>
    <dbReference type="NCBI Taxonomy" id="1886"/>
    <lineage>
        <taxon>Bacteria</taxon>
        <taxon>Bacillati</taxon>
        <taxon>Actinomycetota</taxon>
        <taxon>Actinomycetes</taxon>
        <taxon>Kitasatosporales</taxon>
        <taxon>Streptomycetaceae</taxon>
        <taxon>Streptomyces</taxon>
        <taxon>Streptomyces albidoflavus group</taxon>
    </lineage>
</organism>
<gene>
    <name evidence="1" type="ORF">ScoT_34470</name>
</gene>
<proteinExistence type="predicted"/>
<comment type="caution">
    <text evidence="1">The sequence shown here is derived from an EMBL/GenBank/DDBJ whole genome shotgun (WGS) entry which is preliminary data.</text>
</comment>
<dbReference type="Proteomes" id="UP001051844">
    <property type="component" value="Unassembled WGS sequence"/>
</dbReference>
<sequence>MFLPELFDELVQRDRGVGPQGEQRENLSDLRCGRCDVYAFVDDLQGSKQPDLQHWPSRWFASFVIRTA</sequence>
<reference evidence="1" key="1">
    <citation type="submission" date="2022-09" db="EMBL/GenBank/DDBJ databases">
        <title>Whole genome shotgun sequence of Streptomyces albidoflavus NBRC 12854.</title>
        <authorList>
            <person name="Komaki H."/>
            <person name="Tamura T."/>
        </authorList>
    </citation>
    <scope>NUCLEOTIDE SEQUENCE</scope>
    <source>
        <strain evidence="1">NBRC 12854</strain>
    </source>
</reference>
<evidence type="ECO:0000313" key="1">
    <source>
        <dbReference type="EMBL" id="GHI47273.1"/>
    </source>
</evidence>